<feature type="signal peptide" evidence="1">
    <location>
        <begin position="1"/>
        <end position="20"/>
    </location>
</feature>
<reference evidence="2 3" key="1">
    <citation type="submission" date="2018-12" db="EMBL/GenBank/DDBJ databases">
        <authorList>
            <consortium name="Pathogen Informatics"/>
        </authorList>
    </citation>
    <scope>NUCLEOTIDE SEQUENCE [LARGE SCALE GENOMIC DNA]</scope>
    <source>
        <strain evidence="2 3">NCTC13071</strain>
    </source>
</reference>
<dbReference type="Proteomes" id="UP000274578">
    <property type="component" value="Chromosome 1"/>
</dbReference>
<dbReference type="KEGG" id="poc:NCTC13071_01914"/>
<proteinExistence type="predicted"/>
<evidence type="ECO:0000256" key="1">
    <source>
        <dbReference type="SAM" id="SignalP"/>
    </source>
</evidence>
<gene>
    <name evidence="2" type="ORF">NCTC13071_01914</name>
</gene>
<organism evidence="2 3">
    <name type="scientific">Segatella oris</name>
    <dbReference type="NCBI Taxonomy" id="28135"/>
    <lineage>
        <taxon>Bacteria</taxon>
        <taxon>Pseudomonadati</taxon>
        <taxon>Bacteroidota</taxon>
        <taxon>Bacteroidia</taxon>
        <taxon>Bacteroidales</taxon>
        <taxon>Prevotellaceae</taxon>
        <taxon>Segatella</taxon>
    </lineage>
</organism>
<evidence type="ECO:0000313" key="3">
    <source>
        <dbReference type="Proteomes" id="UP000274578"/>
    </source>
</evidence>
<sequence>MKHNLLLFLLMSLFPFYSWGQASSEPIGTLLTDESELVDGGLYVMAGRVGHQFYGSHYQQMGAFFFYSSFLEGKNKEHSSFREVLPYCDLLRFEKQEGEWCIRNLTAEHADESHRFLCYDSDFPQLLKANYLINKGNRVTFAKENGVLNVSIGGKVLGYDREKMRYVLDKNAAKYARVEFYHIENTRLLLSDTLQLYCIDATAYVRLKRHFKSDCFNTLILPFDVPDYKKVFGQGAVAYIPSEFTDGKLHFTKVEASLKAHTPYLLCGKLDDVEDDIHDFGLCKIYFKKDVSLERTVSGVTFHGVYHSDKRSFFKGDYLFGDKKLFQPKGKEKIRLDAFRWYLSCKAPLKAGALRLSNIPLSLPSVSLLGQRTERIYTLEGRYVGSSLKKLPKGIYIRGGKKVAVR</sequence>
<dbReference type="RefSeq" id="WP_026285860.1">
    <property type="nucleotide sequence ID" value="NZ_LR134384.1"/>
</dbReference>
<protein>
    <submittedName>
        <fullName evidence="2">Uncharacterized protein</fullName>
    </submittedName>
</protein>
<dbReference type="EMBL" id="LR134384">
    <property type="protein sequence ID" value="VEH15899.1"/>
    <property type="molecule type" value="Genomic_DNA"/>
</dbReference>
<accession>A0A448L7E6</accession>
<evidence type="ECO:0000313" key="2">
    <source>
        <dbReference type="EMBL" id="VEH15899.1"/>
    </source>
</evidence>
<feature type="chain" id="PRO_5019555237" evidence="1">
    <location>
        <begin position="21"/>
        <end position="406"/>
    </location>
</feature>
<dbReference type="AlphaFoldDB" id="A0A448L7E6"/>
<name>A0A448L7E6_9BACT</name>
<dbReference type="GeneID" id="85012701"/>
<keyword evidence="1" id="KW-0732">Signal</keyword>